<sequence>MWKLVGEMEREIDRRQISGDGIILRLENCKGTKGLLSRLVSEMAESSKPVPSGDYYCSDTQSK</sequence>
<dbReference type="EMBL" id="JBBNAG010000011">
    <property type="protein sequence ID" value="KAK9094843.1"/>
    <property type="molecule type" value="Genomic_DNA"/>
</dbReference>
<protein>
    <submittedName>
        <fullName evidence="1">Uncharacterized protein</fullName>
    </submittedName>
</protein>
<evidence type="ECO:0000313" key="2">
    <source>
        <dbReference type="Proteomes" id="UP001419268"/>
    </source>
</evidence>
<dbReference type="Proteomes" id="UP001419268">
    <property type="component" value="Unassembled WGS sequence"/>
</dbReference>
<reference evidence="1 2" key="1">
    <citation type="submission" date="2024-01" db="EMBL/GenBank/DDBJ databases">
        <title>Genome assemblies of Stephania.</title>
        <authorList>
            <person name="Yang L."/>
        </authorList>
    </citation>
    <scope>NUCLEOTIDE SEQUENCE [LARGE SCALE GENOMIC DNA]</scope>
    <source>
        <strain evidence="1">JXDWG</strain>
        <tissue evidence="1">Leaf</tissue>
    </source>
</reference>
<keyword evidence="2" id="KW-1185">Reference proteome</keyword>
<name>A0AAP0HN25_9MAGN</name>
<dbReference type="AlphaFoldDB" id="A0AAP0HN25"/>
<gene>
    <name evidence="1" type="ORF">Scep_026312</name>
</gene>
<comment type="caution">
    <text evidence="1">The sequence shown here is derived from an EMBL/GenBank/DDBJ whole genome shotgun (WGS) entry which is preliminary data.</text>
</comment>
<accession>A0AAP0HN25</accession>
<evidence type="ECO:0000313" key="1">
    <source>
        <dbReference type="EMBL" id="KAK9094843.1"/>
    </source>
</evidence>
<proteinExistence type="predicted"/>
<organism evidence="1 2">
    <name type="scientific">Stephania cephalantha</name>
    <dbReference type="NCBI Taxonomy" id="152367"/>
    <lineage>
        <taxon>Eukaryota</taxon>
        <taxon>Viridiplantae</taxon>
        <taxon>Streptophyta</taxon>
        <taxon>Embryophyta</taxon>
        <taxon>Tracheophyta</taxon>
        <taxon>Spermatophyta</taxon>
        <taxon>Magnoliopsida</taxon>
        <taxon>Ranunculales</taxon>
        <taxon>Menispermaceae</taxon>
        <taxon>Menispermoideae</taxon>
        <taxon>Cissampelideae</taxon>
        <taxon>Stephania</taxon>
    </lineage>
</organism>